<evidence type="ECO:0008006" key="3">
    <source>
        <dbReference type="Google" id="ProtNLM"/>
    </source>
</evidence>
<gene>
    <name evidence="1" type="ORF">EHT25_10415</name>
</gene>
<evidence type="ECO:0000313" key="2">
    <source>
        <dbReference type="Proteomes" id="UP000271925"/>
    </source>
</evidence>
<dbReference type="RefSeq" id="WP_124874165.1">
    <property type="nucleotide sequence ID" value="NZ_RQJO01000008.1"/>
</dbReference>
<organism evidence="1 2">
    <name type="scientific">Larkinella rosea</name>
    <dbReference type="NCBI Taxonomy" id="2025312"/>
    <lineage>
        <taxon>Bacteria</taxon>
        <taxon>Pseudomonadati</taxon>
        <taxon>Bacteroidota</taxon>
        <taxon>Cytophagia</taxon>
        <taxon>Cytophagales</taxon>
        <taxon>Spirosomataceae</taxon>
        <taxon>Larkinella</taxon>
    </lineage>
</organism>
<dbReference type="InterPro" id="IPR015915">
    <property type="entry name" value="Kelch-typ_b-propeller"/>
</dbReference>
<sequence>MNNLTHWYSFLKWIVLALIVASCQTGRDPVPIRVSDPVTAAQASLVSVLSTGATSAEVTVKSIRLESAGWRITAGSAEGGNLPIPAGETKDLNDFSLTTIRLNGLVSGQTYQFRLSFRFADQDSVTALRSYTHRPPTAPRWTRLAHATFSGGDYTAYPVAVDGICGANPDNGCGHPGTGAYVGNRVQLLRYAGPQQDVMETKFYDRASDSWLFFASSSLRIPRQGLVQYNVFFMGTDRYQFSGLGYVTEERAASKYFYYHDMAVVLPKGGSPLKPLYGGEDGEVAFFTITDEAYFLTQNGSSAMRSIHATFTQTERAPLPEPPGTLATFSIRNIGYVVNQRSGQPTRLWAYDPITNTWTKRADFPGPVRQRGTGFSLARKGYFGLGLTPDGQGLRDLWQYDPDSDRWQYVTDYPGQGNQLLAVFSAPDGAKPERAYLGWGYEAQRTSTGVNRIVGCTDWWELTP</sequence>
<dbReference type="EMBL" id="RQJO01000008">
    <property type="protein sequence ID" value="RRB03938.1"/>
    <property type="molecule type" value="Genomic_DNA"/>
</dbReference>
<reference evidence="1 2" key="1">
    <citation type="submission" date="2018-11" db="EMBL/GenBank/DDBJ databases">
        <authorList>
            <person name="Zhou Z."/>
            <person name="Wang G."/>
        </authorList>
    </citation>
    <scope>NUCLEOTIDE SEQUENCE [LARGE SCALE GENOMIC DNA]</scope>
    <source>
        <strain evidence="1 2">KCTC52004</strain>
    </source>
</reference>
<proteinExistence type="predicted"/>
<dbReference type="AlphaFoldDB" id="A0A3P1BS76"/>
<accession>A0A3P1BS76</accession>
<keyword evidence="2" id="KW-1185">Reference proteome</keyword>
<dbReference type="SUPFAM" id="SSF117281">
    <property type="entry name" value="Kelch motif"/>
    <property type="match status" value="1"/>
</dbReference>
<comment type="caution">
    <text evidence="1">The sequence shown here is derived from an EMBL/GenBank/DDBJ whole genome shotgun (WGS) entry which is preliminary data.</text>
</comment>
<dbReference type="OrthoDB" id="103335at2"/>
<protein>
    <recommendedName>
        <fullName evidence="3">Galactose oxidase</fullName>
    </recommendedName>
</protein>
<evidence type="ECO:0000313" key="1">
    <source>
        <dbReference type="EMBL" id="RRB03938.1"/>
    </source>
</evidence>
<dbReference type="Proteomes" id="UP000271925">
    <property type="component" value="Unassembled WGS sequence"/>
</dbReference>
<name>A0A3P1BS76_9BACT</name>
<dbReference type="Gene3D" id="2.120.10.80">
    <property type="entry name" value="Kelch-type beta propeller"/>
    <property type="match status" value="1"/>
</dbReference>